<dbReference type="Proteomes" id="UP000008816">
    <property type="component" value="Chromosome"/>
</dbReference>
<dbReference type="EMBL" id="CP000253">
    <property type="protein sequence ID" value="ABD30202.1"/>
    <property type="molecule type" value="Genomic_DNA"/>
</dbReference>
<evidence type="ECO:0000256" key="2">
    <source>
        <dbReference type="ARBA" id="ARBA00007935"/>
    </source>
</evidence>
<dbReference type="InterPro" id="IPR037294">
    <property type="entry name" value="ABC_BtuC-like"/>
</dbReference>
<keyword evidence="6 13" id="KW-0812">Transmembrane</keyword>
<keyword evidence="7 13" id="KW-1133">Transmembrane helix</keyword>
<keyword evidence="15" id="KW-1185">Reference proteome</keyword>
<gene>
    <name evidence="14" type="ordered locus">SAOUHSC_01087</name>
</gene>
<evidence type="ECO:0000256" key="1">
    <source>
        <dbReference type="ARBA" id="ARBA00004651"/>
    </source>
</evidence>
<keyword evidence="8" id="KW-0408">Iron</keyword>
<proteinExistence type="inferred from homology"/>
<comment type="similarity">
    <text evidence="2">Belongs to the binding-protein-dependent transport system permease family. FecCD subfamily.</text>
</comment>
<comment type="function">
    <text evidence="10">Part of the binding-protein-dependent transport system for heme-iron. Responsible for the translocation of the substrate across the membrane.</text>
</comment>
<evidence type="ECO:0000256" key="12">
    <source>
        <dbReference type="ARBA" id="ARBA00031465"/>
    </source>
</evidence>
<feature type="transmembrane region" description="Helical" evidence="13">
    <location>
        <begin position="42"/>
        <end position="65"/>
    </location>
</feature>
<dbReference type="PATRIC" id="fig|93061.5.peg.996"/>
<reference evidence="15" key="1">
    <citation type="book" date="2006" name="Gram positive pathogens, 2nd edition" publisher="ASM Press" city="Washington D.C">
        <title>The Staphylococcus aureus NCTC 8325 genome.</title>
        <editorList>
            <person name="Fischetti V."/>
            <person name="Novick R."/>
            <person name="Ferretti J."/>
            <person name="Portnoy D."/>
            <person name="Rood J."/>
        </editorList>
        <authorList>
            <person name="Gillaspy A.F."/>
            <person name="Worrell V."/>
            <person name="Orvis J."/>
            <person name="Roe B.A."/>
            <person name="Dyer D.W."/>
            <person name="Iandolo J.J."/>
        </authorList>
    </citation>
    <scope>NUCLEOTIDE SEQUENCE [LARGE SCALE GENOMIC DNA]</scope>
    <source>
        <strain evidence="15">NCTC 8325 / PS 47</strain>
    </source>
</reference>
<evidence type="ECO:0000256" key="11">
    <source>
        <dbReference type="ARBA" id="ARBA00031149"/>
    </source>
</evidence>
<keyword evidence="4" id="KW-0813">Transport</keyword>
<sequence length="97" mass="10949">MVNRFISSIFSKCNCCDCWTTSLFRYYCAHVVRKLVGGNYRVLIPFSTVIGAWLLLVADLLGRVIQPPLEIPANAILMIVGGPMLIYLICQSQRNRI</sequence>
<accession>Q2FZE4</accession>
<dbReference type="Gene3D" id="1.10.3470.10">
    <property type="entry name" value="ABC transporter involved in vitamin B12 uptake, BtuC"/>
    <property type="match status" value="1"/>
</dbReference>
<organism evidence="14 15">
    <name type="scientific">Staphylococcus aureus (strain NCTC 8325 / PS 47)</name>
    <dbReference type="NCBI Taxonomy" id="93061"/>
    <lineage>
        <taxon>Bacteria</taxon>
        <taxon>Bacillati</taxon>
        <taxon>Bacillota</taxon>
        <taxon>Bacilli</taxon>
        <taxon>Bacillales</taxon>
        <taxon>Staphylococcaceae</taxon>
        <taxon>Staphylococcus</taxon>
    </lineage>
</organism>
<evidence type="ECO:0000256" key="3">
    <source>
        <dbReference type="ARBA" id="ARBA00018524"/>
    </source>
</evidence>
<dbReference type="SMR" id="Q2FZE4"/>
<evidence type="ECO:0000256" key="9">
    <source>
        <dbReference type="ARBA" id="ARBA00023136"/>
    </source>
</evidence>
<dbReference type="GO" id="GO:0022857">
    <property type="term" value="F:transmembrane transporter activity"/>
    <property type="evidence" value="ECO:0007669"/>
    <property type="project" value="InterPro"/>
</dbReference>
<dbReference type="SUPFAM" id="SSF81345">
    <property type="entry name" value="ABC transporter involved in vitamin B12 uptake, BtuC"/>
    <property type="match status" value="1"/>
</dbReference>
<evidence type="ECO:0000256" key="7">
    <source>
        <dbReference type="ARBA" id="ARBA00022989"/>
    </source>
</evidence>
<evidence type="ECO:0000256" key="13">
    <source>
        <dbReference type="SAM" id="Phobius"/>
    </source>
</evidence>
<dbReference type="OrthoDB" id="9811721at2"/>
<dbReference type="AlphaFoldDB" id="Q2FZE4"/>
<dbReference type="PANTHER" id="PTHR30472">
    <property type="entry name" value="FERRIC ENTEROBACTIN TRANSPORT SYSTEM PERMEASE PROTEIN"/>
    <property type="match status" value="1"/>
</dbReference>
<evidence type="ECO:0000256" key="10">
    <source>
        <dbReference type="ARBA" id="ARBA00025320"/>
    </source>
</evidence>
<keyword evidence="5" id="KW-1003">Cell membrane</keyword>
<feature type="transmembrane region" description="Helical" evidence="13">
    <location>
        <begin position="71"/>
        <end position="90"/>
    </location>
</feature>
<dbReference type="PANTHER" id="PTHR30472:SF21">
    <property type="entry name" value="HEME-IRON TRANSPORT SYSTEM PERMEASE PROTEIN ISDF-RELATED"/>
    <property type="match status" value="1"/>
</dbReference>
<evidence type="ECO:0000313" key="15">
    <source>
        <dbReference type="Proteomes" id="UP000008816"/>
    </source>
</evidence>
<dbReference type="Pfam" id="PF01032">
    <property type="entry name" value="FecCD"/>
    <property type="match status" value="1"/>
</dbReference>
<evidence type="ECO:0000256" key="4">
    <source>
        <dbReference type="ARBA" id="ARBA00022448"/>
    </source>
</evidence>
<comment type="subcellular location">
    <subcellularLocation>
        <location evidence="1">Cell membrane</location>
        <topology evidence="1">Multi-pass membrane protein</topology>
    </subcellularLocation>
</comment>
<dbReference type="HOGENOM" id="CLU_2345290_0_0_9"/>
<dbReference type="GO" id="GO:0005886">
    <property type="term" value="C:plasma membrane"/>
    <property type="evidence" value="ECO:0007669"/>
    <property type="project" value="UniProtKB-SubCell"/>
</dbReference>
<dbReference type="InterPro" id="IPR000522">
    <property type="entry name" value="ABC_transptr_permease_BtuC"/>
</dbReference>
<keyword evidence="9 13" id="KW-0472">Membrane</keyword>
<evidence type="ECO:0000313" key="14">
    <source>
        <dbReference type="EMBL" id="ABD30202.1"/>
    </source>
</evidence>
<dbReference type="RefSeq" id="YP_499632.1">
    <property type="nucleotide sequence ID" value="NC_007795.1"/>
</dbReference>
<evidence type="ECO:0000256" key="5">
    <source>
        <dbReference type="ARBA" id="ARBA00022475"/>
    </source>
</evidence>
<evidence type="ECO:0000256" key="8">
    <source>
        <dbReference type="ARBA" id="ARBA00023004"/>
    </source>
</evidence>
<evidence type="ECO:0000256" key="6">
    <source>
        <dbReference type="ARBA" id="ARBA00022692"/>
    </source>
</evidence>
<dbReference type="GeneID" id="3919248"/>
<dbReference type="RefSeq" id="WP_011447004.1">
    <property type="nucleotide sequence ID" value="NC_007795.1"/>
</dbReference>
<protein>
    <recommendedName>
        <fullName evidence="3">Probable heme-iron transport system permease protein IsdF</fullName>
    </recommendedName>
    <alternativeName>
        <fullName evidence="12">Iron-regulated surface determinant protein F</fullName>
    </alternativeName>
    <alternativeName>
        <fullName evidence="11">Staphylococcal iron-regulated protein G</fullName>
    </alternativeName>
</protein>
<dbReference type="STRING" id="93061.SAOUHSC_01087"/>
<name>Q2FZE4_STAA8</name>
<dbReference type="KEGG" id="sao:SAOUHSC_01087"/>